<dbReference type="PROSITE" id="PS00061">
    <property type="entry name" value="ADH_SHORT"/>
    <property type="match status" value="1"/>
</dbReference>
<name>A0A1F6C1A0_9BACT</name>
<dbReference type="InterPro" id="IPR036291">
    <property type="entry name" value="NAD(P)-bd_dom_sf"/>
</dbReference>
<dbReference type="GO" id="GO:0016491">
    <property type="term" value="F:oxidoreductase activity"/>
    <property type="evidence" value="ECO:0007669"/>
    <property type="project" value="UniProtKB-KW"/>
</dbReference>
<dbReference type="PRINTS" id="PR00080">
    <property type="entry name" value="SDRFAMILY"/>
</dbReference>
<dbReference type="Pfam" id="PF00106">
    <property type="entry name" value="adh_short"/>
    <property type="match status" value="1"/>
</dbReference>
<gene>
    <name evidence="4" type="ORF">A3G50_00980</name>
</gene>
<organism evidence="4 5">
    <name type="scientific">Candidatus Jorgensenbacteria bacterium RIFCSPLOWO2_12_FULL_42_11</name>
    <dbReference type="NCBI Taxonomy" id="1798473"/>
    <lineage>
        <taxon>Bacteria</taxon>
        <taxon>Candidatus Joergenseniibacteriota</taxon>
    </lineage>
</organism>
<evidence type="ECO:0000256" key="2">
    <source>
        <dbReference type="ARBA" id="ARBA00023002"/>
    </source>
</evidence>
<dbReference type="SUPFAM" id="SSF51735">
    <property type="entry name" value="NAD(P)-binding Rossmann-fold domains"/>
    <property type="match status" value="1"/>
</dbReference>
<dbReference type="GO" id="GO:0016020">
    <property type="term" value="C:membrane"/>
    <property type="evidence" value="ECO:0007669"/>
    <property type="project" value="TreeGrafter"/>
</dbReference>
<dbReference type="PRINTS" id="PR00081">
    <property type="entry name" value="GDHRDH"/>
</dbReference>
<dbReference type="STRING" id="1798473.A3G50_00980"/>
<dbReference type="Gene3D" id="3.40.50.720">
    <property type="entry name" value="NAD(P)-binding Rossmann-like Domain"/>
    <property type="match status" value="1"/>
</dbReference>
<dbReference type="PANTHER" id="PTHR44196:SF1">
    <property type="entry name" value="DEHYDROGENASE_REDUCTASE SDR FAMILY MEMBER 7B"/>
    <property type="match status" value="1"/>
</dbReference>
<evidence type="ECO:0000313" key="5">
    <source>
        <dbReference type="Proteomes" id="UP000176633"/>
    </source>
</evidence>
<dbReference type="Proteomes" id="UP000176633">
    <property type="component" value="Unassembled WGS sequence"/>
</dbReference>
<evidence type="ECO:0008006" key="6">
    <source>
        <dbReference type="Google" id="ProtNLM"/>
    </source>
</evidence>
<dbReference type="CDD" id="cd05233">
    <property type="entry name" value="SDR_c"/>
    <property type="match status" value="1"/>
</dbReference>
<comment type="similarity">
    <text evidence="1 3">Belongs to the short-chain dehydrogenases/reductases (SDR) family.</text>
</comment>
<evidence type="ECO:0000256" key="3">
    <source>
        <dbReference type="RuleBase" id="RU000363"/>
    </source>
</evidence>
<comment type="caution">
    <text evidence="4">The sequence shown here is derived from an EMBL/GenBank/DDBJ whole genome shotgun (WGS) entry which is preliminary data.</text>
</comment>
<dbReference type="InterPro" id="IPR002347">
    <property type="entry name" value="SDR_fam"/>
</dbReference>
<sequence>MEKDFVKWFSGKTALVTGATSGIGREMAKLLAGRGCRILALGRDKESMNSLLKELNANSRLLSEGFLVDLADKDARRKLIKKISKNYEIDILINNAGFGYIGDFYLMAEDLADAMREVNINTVVDFCREFLPKMMKKRQGGILNVGSTASFFGTPGSSLYGATKHFILGFTDGLHQEALSSGVHVAGVYPGHTHSRFVERATAGKTKNWHKAMSSVLVAELAIQGLSQNKIRIIPGFYNKMLFWAAKALPISFILKELRAKFVRNHA</sequence>
<evidence type="ECO:0000313" key="4">
    <source>
        <dbReference type="EMBL" id="OGG42996.1"/>
    </source>
</evidence>
<dbReference type="PIRSF" id="PIRSF000126">
    <property type="entry name" value="11-beta-HSD1"/>
    <property type="match status" value="1"/>
</dbReference>
<reference evidence="4 5" key="1">
    <citation type="journal article" date="2016" name="Nat. Commun.">
        <title>Thousands of microbial genomes shed light on interconnected biogeochemical processes in an aquifer system.</title>
        <authorList>
            <person name="Anantharaman K."/>
            <person name="Brown C.T."/>
            <person name="Hug L.A."/>
            <person name="Sharon I."/>
            <person name="Castelle C.J."/>
            <person name="Probst A.J."/>
            <person name="Thomas B.C."/>
            <person name="Singh A."/>
            <person name="Wilkins M.J."/>
            <person name="Karaoz U."/>
            <person name="Brodie E.L."/>
            <person name="Williams K.H."/>
            <person name="Hubbard S.S."/>
            <person name="Banfield J.F."/>
        </authorList>
    </citation>
    <scope>NUCLEOTIDE SEQUENCE [LARGE SCALE GENOMIC DNA]</scope>
</reference>
<dbReference type="InterPro" id="IPR020904">
    <property type="entry name" value="Sc_DH/Rdtase_CS"/>
</dbReference>
<protein>
    <recommendedName>
        <fullName evidence="6">Short-chain dehydrogenase</fullName>
    </recommendedName>
</protein>
<dbReference type="AlphaFoldDB" id="A0A1F6C1A0"/>
<dbReference type="EMBL" id="MFKM01000029">
    <property type="protein sequence ID" value="OGG42996.1"/>
    <property type="molecule type" value="Genomic_DNA"/>
</dbReference>
<dbReference type="PANTHER" id="PTHR44196">
    <property type="entry name" value="DEHYDROGENASE/REDUCTASE SDR FAMILY MEMBER 7B"/>
    <property type="match status" value="1"/>
</dbReference>
<evidence type="ECO:0000256" key="1">
    <source>
        <dbReference type="ARBA" id="ARBA00006484"/>
    </source>
</evidence>
<keyword evidence="2" id="KW-0560">Oxidoreductase</keyword>
<proteinExistence type="inferred from homology"/>
<accession>A0A1F6C1A0</accession>